<sequence length="118" mass="13858">YHHQLIINTIYHPSRGTNDNDFFKLLNNEDEVDRMTQHLAKSRWTLSDNSSMAYDAVKHIKSIAYVNLHHTRDKCIYIYIYQSELTDCCNVALRLPLLLVTLSHFESHFNGKVFLPSF</sequence>
<name>A0A1B0BWM6_9MUSC</name>
<organism evidence="1 2">
    <name type="scientific">Glossina palpalis gambiensis</name>
    <dbReference type="NCBI Taxonomy" id="67801"/>
    <lineage>
        <taxon>Eukaryota</taxon>
        <taxon>Metazoa</taxon>
        <taxon>Ecdysozoa</taxon>
        <taxon>Arthropoda</taxon>
        <taxon>Hexapoda</taxon>
        <taxon>Insecta</taxon>
        <taxon>Pterygota</taxon>
        <taxon>Neoptera</taxon>
        <taxon>Endopterygota</taxon>
        <taxon>Diptera</taxon>
        <taxon>Brachycera</taxon>
        <taxon>Muscomorpha</taxon>
        <taxon>Hippoboscoidea</taxon>
        <taxon>Glossinidae</taxon>
        <taxon>Glossina</taxon>
    </lineage>
</organism>
<protein>
    <submittedName>
        <fullName evidence="1">Uncharacterized protein</fullName>
    </submittedName>
</protein>
<reference evidence="2" key="1">
    <citation type="submission" date="2015-01" db="EMBL/GenBank/DDBJ databases">
        <authorList>
            <person name="Aksoy S."/>
            <person name="Warren W."/>
            <person name="Wilson R.K."/>
        </authorList>
    </citation>
    <scope>NUCLEOTIDE SEQUENCE [LARGE SCALE GENOMIC DNA]</scope>
    <source>
        <strain evidence="2">IAEA</strain>
    </source>
</reference>
<evidence type="ECO:0000313" key="1">
    <source>
        <dbReference type="EnsemblMetazoa" id="GPPI042806-PA"/>
    </source>
</evidence>
<dbReference type="VEuPathDB" id="VectorBase:GPPI042806"/>
<dbReference type="EMBL" id="JXJN01021871">
    <property type="status" value="NOT_ANNOTATED_CDS"/>
    <property type="molecule type" value="Genomic_DNA"/>
</dbReference>
<dbReference type="EnsemblMetazoa" id="GPPI042806-RA">
    <property type="protein sequence ID" value="GPPI042806-PA"/>
    <property type="gene ID" value="GPPI042806"/>
</dbReference>
<proteinExistence type="predicted"/>
<evidence type="ECO:0000313" key="2">
    <source>
        <dbReference type="Proteomes" id="UP000092460"/>
    </source>
</evidence>
<dbReference type="AlphaFoldDB" id="A0A1B0BWM6"/>
<accession>A0A1B0BWM6</accession>
<dbReference type="Proteomes" id="UP000092460">
    <property type="component" value="Unassembled WGS sequence"/>
</dbReference>
<reference evidence="1" key="2">
    <citation type="submission" date="2020-05" db="UniProtKB">
        <authorList>
            <consortium name="EnsemblMetazoa"/>
        </authorList>
    </citation>
    <scope>IDENTIFICATION</scope>
    <source>
        <strain evidence="1">IAEA</strain>
    </source>
</reference>
<dbReference type="EMBL" id="JXJN01021872">
    <property type="status" value="NOT_ANNOTATED_CDS"/>
    <property type="molecule type" value="Genomic_DNA"/>
</dbReference>
<keyword evidence="2" id="KW-1185">Reference proteome</keyword>